<reference evidence="1" key="1">
    <citation type="submission" date="2021-03" db="EMBL/GenBank/DDBJ databases">
        <title>Whole genome shotgun sequence of Actinoplanes consettensis NBRC 14913.</title>
        <authorList>
            <person name="Komaki H."/>
            <person name="Tamura T."/>
        </authorList>
    </citation>
    <scope>NUCLEOTIDE SEQUENCE</scope>
    <source>
        <strain evidence="1">NBRC 14913</strain>
    </source>
</reference>
<name>A0A919SM36_9ACTN</name>
<dbReference type="Proteomes" id="UP000680865">
    <property type="component" value="Unassembled WGS sequence"/>
</dbReference>
<sequence length="109" mass="11846">MSELWLDPTLAGGAGRDLASAGEHLRELRSDAGAELAAMSGAQPWGTDDMGRAFERNYRPAEEQFLQAWTALGSHVAGLGDAVIQAVREATEADLHASVRVEHTYRNRR</sequence>
<accession>A0A919SM36</accession>
<keyword evidence="2" id="KW-1185">Reference proteome</keyword>
<organism evidence="1 2">
    <name type="scientific">Winogradskya consettensis</name>
    <dbReference type="NCBI Taxonomy" id="113560"/>
    <lineage>
        <taxon>Bacteria</taxon>
        <taxon>Bacillati</taxon>
        <taxon>Actinomycetota</taxon>
        <taxon>Actinomycetes</taxon>
        <taxon>Micromonosporales</taxon>
        <taxon>Micromonosporaceae</taxon>
        <taxon>Winogradskya</taxon>
    </lineage>
</organism>
<protein>
    <recommendedName>
        <fullName evidence="3">PE domain-containing protein</fullName>
    </recommendedName>
</protein>
<evidence type="ECO:0008006" key="3">
    <source>
        <dbReference type="Google" id="ProtNLM"/>
    </source>
</evidence>
<comment type="caution">
    <text evidence="1">The sequence shown here is derived from an EMBL/GenBank/DDBJ whole genome shotgun (WGS) entry which is preliminary data.</text>
</comment>
<dbReference type="AlphaFoldDB" id="A0A919SM36"/>
<dbReference type="EMBL" id="BOQP01000018">
    <property type="protein sequence ID" value="GIM74121.1"/>
    <property type="molecule type" value="Genomic_DNA"/>
</dbReference>
<gene>
    <name evidence="1" type="ORF">Aco04nite_38740</name>
</gene>
<dbReference type="RefSeq" id="WP_212998626.1">
    <property type="nucleotide sequence ID" value="NZ_BAAATW010000011.1"/>
</dbReference>
<evidence type="ECO:0000313" key="1">
    <source>
        <dbReference type="EMBL" id="GIM74121.1"/>
    </source>
</evidence>
<evidence type="ECO:0000313" key="2">
    <source>
        <dbReference type="Proteomes" id="UP000680865"/>
    </source>
</evidence>
<proteinExistence type="predicted"/>